<sequence>MALNLKDPETHRLARELARATGKSMREAVTEAIRLRLEQVRASSDEGETWYADLLAIADDVAAHLPEPYRSATVDELLYDEHGLPR</sequence>
<comment type="caution">
    <text evidence="1">The sequence shown here is derived from an EMBL/GenBank/DDBJ whole genome shotgun (WGS) entry which is preliminary data.</text>
</comment>
<dbReference type="EMBL" id="JBBLZC010000006">
    <property type="protein sequence ID" value="MEK0083069.1"/>
    <property type="molecule type" value="Genomic_DNA"/>
</dbReference>
<evidence type="ECO:0000313" key="2">
    <source>
        <dbReference type="Proteomes" id="UP001375743"/>
    </source>
</evidence>
<keyword evidence="2" id="KW-1185">Reference proteome</keyword>
<dbReference type="Proteomes" id="UP001375743">
    <property type="component" value="Unassembled WGS sequence"/>
</dbReference>
<organism evidence="1 2">
    <name type="scientific">Benzoatithermus flavus</name>
    <dbReference type="NCBI Taxonomy" id="3108223"/>
    <lineage>
        <taxon>Bacteria</taxon>
        <taxon>Pseudomonadati</taxon>
        <taxon>Pseudomonadota</taxon>
        <taxon>Alphaproteobacteria</taxon>
        <taxon>Geminicoccales</taxon>
        <taxon>Geminicoccaceae</taxon>
        <taxon>Benzoatithermus</taxon>
    </lineage>
</organism>
<proteinExistence type="predicted"/>
<dbReference type="InterPro" id="IPR011660">
    <property type="entry name" value="VapB-like"/>
</dbReference>
<accession>A0ABU8XRR1</accession>
<reference evidence="1 2" key="1">
    <citation type="submission" date="2024-01" db="EMBL/GenBank/DDBJ databases">
        <title>Multi-omics insights into the function and evolution of sodium benzoate biodegradation pathways in Benzoatithermus flavus gen. nov., sp. nov. from hot spring.</title>
        <authorList>
            <person name="Hu C.-J."/>
            <person name="Li W.-J."/>
        </authorList>
    </citation>
    <scope>NUCLEOTIDE SEQUENCE [LARGE SCALE GENOMIC DNA]</scope>
    <source>
        <strain evidence="1 2">SYSU G07066</strain>
    </source>
</reference>
<dbReference type="Pfam" id="PF07704">
    <property type="entry name" value="PSK_trans_fac"/>
    <property type="match status" value="1"/>
</dbReference>
<name>A0ABU8XRR1_9PROT</name>
<protein>
    <submittedName>
        <fullName evidence="1">Type II toxin-antitoxin system VapB family antitoxin</fullName>
    </submittedName>
</protein>
<evidence type="ECO:0000313" key="1">
    <source>
        <dbReference type="EMBL" id="MEK0083069.1"/>
    </source>
</evidence>
<dbReference type="RefSeq" id="WP_418158916.1">
    <property type="nucleotide sequence ID" value="NZ_JBBLZC010000006.1"/>
</dbReference>
<gene>
    <name evidence="1" type="ORF">U1T56_07895</name>
</gene>